<accession>A0A9J6DMZ6</accession>
<dbReference type="Proteomes" id="UP000821866">
    <property type="component" value="Chromosome 6"/>
</dbReference>
<keyword evidence="2" id="KW-1185">Reference proteome</keyword>
<dbReference type="InterPro" id="IPR032675">
    <property type="entry name" value="LRR_dom_sf"/>
</dbReference>
<dbReference type="EMBL" id="JABSTU010000008">
    <property type="protein sequence ID" value="KAH8023382.1"/>
    <property type="molecule type" value="Genomic_DNA"/>
</dbReference>
<dbReference type="Gene3D" id="3.80.10.10">
    <property type="entry name" value="Ribonuclease Inhibitor"/>
    <property type="match status" value="1"/>
</dbReference>
<reference evidence="1" key="1">
    <citation type="journal article" date="2020" name="Cell">
        <title>Large-Scale Comparative Analyses of Tick Genomes Elucidate Their Genetic Diversity and Vector Capacities.</title>
        <authorList>
            <consortium name="Tick Genome and Microbiome Consortium (TIGMIC)"/>
            <person name="Jia N."/>
            <person name="Wang J."/>
            <person name="Shi W."/>
            <person name="Du L."/>
            <person name="Sun Y."/>
            <person name="Zhan W."/>
            <person name="Jiang J.F."/>
            <person name="Wang Q."/>
            <person name="Zhang B."/>
            <person name="Ji P."/>
            <person name="Bell-Sakyi L."/>
            <person name="Cui X.M."/>
            <person name="Yuan T.T."/>
            <person name="Jiang B.G."/>
            <person name="Yang W.F."/>
            <person name="Lam T.T."/>
            <person name="Chang Q.C."/>
            <person name="Ding S.J."/>
            <person name="Wang X.J."/>
            <person name="Zhu J.G."/>
            <person name="Ruan X.D."/>
            <person name="Zhao L."/>
            <person name="Wei J.T."/>
            <person name="Ye R.Z."/>
            <person name="Que T.C."/>
            <person name="Du C.H."/>
            <person name="Zhou Y.H."/>
            <person name="Cheng J.X."/>
            <person name="Dai P.F."/>
            <person name="Guo W.B."/>
            <person name="Han X.H."/>
            <person name="Huang E.J."/>
            <person name="Li L.F."/>
            <person name="Wei W."/>
            <person name="Gao Y.C."/>
            <person name="Liu J.Z."/>
            <person name="Shao H.Z."/>
            <person name="Wang X."/>
            <person name="Wang C.C."/>
            <person name="Yang T.C."/>
            <person name="Huo Q.B."/>
            <person name="Li W."/>
            <person name="Chen H.Y."/>
            <person name="Chen S.E."/>
            <person name="Zhou L.G."/>
            <person name="Ni X.B."/>
            <person name="Tian J.H."/>
            <person name="Sheng Y."/>
            <person name="Liu T."/>
            <person name="Pan Y.S."/>
            <person name="Xia L.Y."/>
            <person name="Li J."/>
            <person name="Zhao F."/>
            <person name="Cao W.C."/>
        </authorList>
    </citation>
    <scope>NUCLEOTIDE SEQUENCE</scope>
    <source>
        <strain evidence="1">Rmic-2018</strain>
    </source>
</reference>
<name>A0A9J6DMZ6_RHIMP</name>
<sequence>MFTSAEDVYARLQQVKTILANKGADLMAPCGKQNLQDCDLIKHVGAWNDILAAIPVHIEEVVESRMLAASFPVKMSDQLETRQRIERAVVLLYRLFVGHTCVQTIVLDDLNQFCSEDQFKLLCHGISKCQALNTLRVNAVMDEASYYQKLLIKCLDLRHLEELRFEAIDDSENTGNMAILAAVIERNTRLVTFNVNWFSRETRYMSALLQALQWRQALSHLSLDVTSFNENESTLFLNILRGNNVFKSLRLRSALSHNYITVNSIAFALSNSTTLVSLELLGFPLSTVHMWALAMGLAHVRTMETLIVEKCIPVLSFTDGHMHVEANGSWVRVSSRIVPYIYIIHWLPRLRCFAFNLLHFSSEDQRAFLQVLAATASPIHVFATAETRGYPCVLSRIATETGTSSRIHLSPVCMNEVELANLPTECRVGAVVLEVEHGTWNNENPYLNACLTGMRTIDHVVSFTLDMKGRFMVLSTAEVLARYLEATKVLEAVTLNFSASKESNMLLLHGLSRNSSITSLGVECWCCTKRSAKFLADIVSSSKVIHTLTYNEKSMAPSKTFFSRLSESIAGNFTIVSMKTFERRENAKNWAFIQNVTTRNVILLERGARFVACQWFQKNNAEAFEAVTSSPLLPLRVQMLTGVDECEAVSLVQKAVRFLRDMDVFMSITGVANAGVVCEESSDGWARLDSLPADCWLAIRRYLSVADVVRPEPNSS</sequence>
<protein>
    <submittedName>
        <fullName evidence="1">Uncharacterized protein</fullName>
    </submittedName>
</protein>
<reference evidence="1" key="2">
    <citation type="submission" date="2021-09" db="EMBL/GenBank/DDBJ databases">
        <authorList>
            <person name="Jia N."/>
            <person name="Wang J."/>
            <person name="Shi W."/>
            <person name="Du L."/>
            <person name="Sun Y."/>
            <person name="Zhan W."/>
            <person name="Jiang J."/>
            <person name="Wang Q."/>
            <person name="Zhang B."/>
            <person name="Ji P."/>
            <person name="Sakyi L.B."/>
            <person name="Cui X."/>
            <person name="Yuan T."/>
            <person name="Jiang B."/>
            <person name="Yang W."/>
            <person name="Lam T.T.-Y."/>
            <person name="Chang Q."/>
            <person name="Ding S."/>
            <person name="Wang X."/>
            <person name="Zhu J."/>
            <person name="Ruan X."/>
            <person name="Zhao L."/>
            <person name="Wei J."/>
            <person name="Que T."/>
            <person name="Du C."/>
            <person name="Cheng J."/>
            <person name="Dai P."/>
            <person name="Han X."/>
            <person name="Huang E."/>
            <person name="Gao Y."/>
            <person name="Liu J."/>
            <person name="Shao H."/>
            <person name="Ye R."/>
            <person name="Li L."/>
            <person name="Wei W."/>
            <person name="Wang X."/>
            <person name="Wang C."/>
            <person name="Huo Q."/>
            <person name="Li W."/>
            <person name="Guo W."/>
            <person name="Chen H."/>
            <person name="Chen S."/>
            <person name="Zhou L."/>
            <person name="Zhou L."/>
            <person name="Ni X."/>
            <person name="Tian J."/>
            <person name="Zhou Y."/>
            <person name="Sheng Y."/>
            <person name="Liu T."/>
            <person name="Pan Y."/>
            <person name="Xia L."/>
            <person name="Li J."/>
            <person name="Zhao F."/>
            <person name="Cao W."/>
        </authorList>
    </citation>
    <scope>NUCLEOTIDE SEQUENCE</scope>
    <source>
        <strain evidence="1">Rmic-2018</strain>
        <tissue evidence="1">Larvae</tissue>
    </source>
</reference>
<evidence type="ECO:0000313" key="1">
    <source>
        <dbReference type="EMBL" id="KAH8023382.1"/>
    </source>
</evidence>
<comment type="caution">
    <text evidence="1">The sequence shown here is derived from an EMBL/GenBank/DDBJ whole genome shotgun (WGS) entry which is preliminary data.</text>
</comment>
<proteinExistence type="predicted"/>
<evidence type="ECO:0000313" key="2">
    <source>
        <dbReference type="Proteomes" id="UP000821866"/>
    </source>
</evidence>
<organism evidence="1 2">
    <name type="scientific">Rhipicephalus microplus</name>
    <name type="common">Cattle tick</name>
    <name type="synonym">Boophilus microplus</name>
    <dbReference type="NCBI Taxonomy" id="6941"/>
    <lineage>
        <taxon>Eukaryota</taxon>
        <taxon>Metazoa</taxon>
        <taxon>Ecdysozoa</taxon>
        <taxon>Arthropoda</taxon>
        <taxon>Chelicerata</taxon>
        <taxon>Arachnida</taxon>
        <taxon>Acari</taxon>
        <taxon>Parasitiformes</taxon>
        <taxon>Ixodida</taxon>
        <taxon>Ixodoidea</taxon>
        <taxon>Ixodidae</taxon>
        <taxon>Rhipicephalinae</taxon>
        <taxon>Rhipicephalus</taxon>
        <taxon>Boophilus</taxon>
    </lineage>
</organism>
<dbReference type="AlphaFoldDB" id="A0A9J6DMZ6"/>
<dbReference type="SUPFAM" id="SSF52047">
    <property type="entry name" value="RNI-like"/>
    <property type="match status" value="1"/>
</dbReference>
<gene>
    <name evidence="1" type="ORF">HPB51_013220</name>
</gene>